<comment type="caution">
    <text evidence="3">The sequence shown here is derived from an EMBL/GenBank/DDBJ whole genome shotgun (WGS) entry which is preliminary data.</text>
</comment>
<feature type="region of interest" description="Disordered" evidence="1">
    <location>
        <begin position="130"/>
        <end position="154"/>
    </location>
</feature>
<evidence type="ECO:0008006" key="5">
    <source>
        <dbReference type="Google" id="ProtNLM"/>
    </source>
</evidence>
<evidence type="ECO:0000256" key="1">
    <source>
        <dbReference type="SAM" id="MobiDB-lite"/>
    </source>
</evidence>
<protein>
    <recommendedName>
        <fullName evidence="5">Lipoprotein</fullName>
    </recommendedName>
</protein>
<reference evidence="3" key="1">
    <citation type="submission" date="2020-11" db="EMBL/GenBank/DDBJ databases">
        <title>Sequencing the genomes of 1000 actinobacteria strains.</title>
        <authorList>
            <person name="Klenk H.-P."/>
        </authorList>
    </citation>
    <scope>NUCLEOTIDE SEQUENCE</scope>
    <source>
        <strain evidence="3">DSM 43175</strain>
    </source>
</reference>
<evidence type="ECO:0000313" key="3">
    <source>
        <dbReference type="EMBL" id="MBG6087295.1"/>
    </source>
</evidence>
<dbReference type="PROSITE" id="PS51257">
    <property type="entry name" value="PROKAR_LIPOPROTEIN"/>
    <property type="match status" value="1"/>
</dbReference>
<feature type="signal peptide" evidence="2">
    <location>
        <begin position="1"/>
        <end position="17"/>
    </location>
</feature>
<evidence type="ECO:0000313" key="4">
    <source>
        <dbReference type="Proteomes" id="UP000614047"/>
    </source>
</evidence>
<accession>A0A931DBU5</accession>
<gene>
    <name evidence="3" type="ORF">IW256_001408</name>
</gene>
<proteinExistence type="predicted"/>
<feature type="compositionally biased region" description="Low complexity" evidence="1">
    <location>
        <begin position="135"/>
        <end position="154"/>
    </location>
</feature>
<keyword evidence="2" id="KW-0732">Signal</keyword>
<dbReference type="Proteomes" id="UP000614047">
    <property type="component" value="Unassembled WGS sequence"/>
</dbReference>
<dbReference type="EMBL" id="JADOUA010000001">
    <property type="protein sequence ID" value="MBG6087295.1"/>
    <property type="molecule type" value="Genomic_DNA"/>
</dbReference>
<dbReference type="RefSeq" id="WP_197010182.1">
    <property type="nucleotide sequence ID" value="NZ_BAABES010000006.1"/>
</dbReference>
<feature type="chain" id="PRO_5039718783" description="Lipoprotein" evidence="2">
    <location>
        <begin position="18"/>
        <end position="154"/>
    </location>
</feature>
<keyword evidence="4" id="KW-1185">Reference proteome</keyword>
<name>A0A931DBU5_9ACTN</name>
<feature type="region of interest" description="Disordered" evidence="1">
    <location>
        <begin position="31"/>
        <end position="66"/>
    </location>
</feature>
<dbReference type="AlphaFoldDB" id="A0A931DBU5"/>
<evidence type="ECO:0000256" key="2">
    <source>
        <dbReference type="SAM" id="SignalP"/>
    </source>
</evidence>
<feature type="compositionally biased region" description="Low complexity" evidence="1">
    <location>
        <begin position="40"/>
        <end position="56"/>
    </location>
</feature>
<sequence>MSRSAFLSPLTSLMACALGVSVLVSCASGGDAKEGGSTVSGTPEPASSPSASGRPGKQTVDLDQGTTGVVGGLRVGIGRAWGGVGNVVVLSGPGVPDPDAPGGGWRVQGKAGHVKKLPNGYTVSIDEVEEGEGDGAAAPGAGAGSVTVTVTPPE</sequence>
<organism evidence="3 4">
    <name type="scientific">Actinomadura viridis</name>
    <dbReference type="NCBI Taxonomy" id="58110"/>
    <lineage>
        <taxon>Bacteria</taxon>
        <taxon>Bacillati</taxon>
        <taxon>Actinomycetota</taxon>
        <taxon>Actinomycetes</taxon>
        <taxon>Streptosporangiales</taxon>
        <taxon>Thermomonosporaceae</taxon>
        <taxon>Actinomadura</taxon>
    </lineage>
</organism>